<feature type="binding site" evidence="8">
    <location>
        <position position="271"/>
    </location>
    <ligand>
        <name>substrate</name>
    </ligand>
</feature>
<evidence type="ECO:0000256" key="8">
    <source>
        <dbReference type="HAMAP-Rule" id="MF_00420"/>
    </source>
</evidence>
<dbReference type="CDD" id="cd02204">
    <property type="entry name" value="PurL_repeat2"/>
    <property type="match status" value="1"/>
</dbReference>
<comment type="catalytic activity">
    <reaction evidence="8">
        <text>N(2)-formyl-N(1)-(5-phospho-beta-D-ribosyl)glycinamide + L-glutamine + ATP + H2O = 2-formamido-N(1)-(5-O-phospho-beta-D-ribosyl)acetamidine + L-glutamate + ADP + phosphate + H(+)</text>
        <dbReference type="Rhea" id="RHEA:17129"/>
        <dbReference type="ChEBI" id="CHEBI:15377"/>
        <dbReference type="ChEBI" id="CHEBI:15378"/>
        <dbReference type="ChEBI" id="CHEBI:29985"/>
        <dbReference type="ChEBI" id="CHEBI:30616"/>
        <dbReference type="ChEBI" id="CHEBI:43474"/>
        <dbReference type="ChEBI" id="CHEBI:58359"/>
        <dbReference type="ChEBI" id="CHEBI:147286"/>
        <dbReference type="ChEBI" id="CHEBI:147287"/>
        <dbReference type="ChEBI" id="CHEBI:456216"/>
        <dbReference type="EC" id="6.3.5.3"/>
    </reaction>
</comment>
<dbReference type="NCBIfam" id="NF002290">
    <property type="entry name" value="PRK01213.1"/>
    <property type="match status" value="1"/>
</dbReference>
<evidence type="ECO:0000259" key="10">
    <source>
        <dbReference type="Pfam" id="PF00586"/>
    </source>
</evidence>
<evidence type="ECO:0000256" key="9">
    <source>
        <dbReference type="SAM" id="MobiDB-lite"/>
    </source>
</evidence>
<reference evidence="13" key="2">
    <citation type="journal article" date="2022" name="Sci. Rep.">
        <title>In silico prediction of the enzymes involved in the degradation of the herbicide molinate by Gulosibacter molinativorax ON4T.</title>
        <authorList>
            <person name="Lopes A.R."/>
            <person name="Bunin E."/>
            <person name="Viana A.T."/>
            <person name="Froufe H."/>
            <person name="Munoz-Merida A."/>
            <person name="Pinho D."/>
            <person name="Figueiredo J."/>
            <person name="Barroso C."/>
            <person name="Vaz-Moreira I."/>
            <person name="Bellanger X."/>
            <person name="Egas C."/>
            <person name="Nunes O.C."/>
        </authorList>
    </citation>
    <scope>NUCLEOTIDE SEQUENCE</scope>
    <source>
        <strain evidence="13">ON4</strain>
    </source>
</reference>
<comment type="subunit">
    <text evidence="8">Monomer. Part of the FGAM synthase complex composed of 1 PurL, 1 PurQ and 2 PurS subunits.</text>
</comment>
<comment type="function">
    <text evidence="8">Part of the phosphoribosylformylglycinamidine synthase complex involved in the purines biosynthetic pathway. Catalyzes the ATP-dependent conversion of formylglycinamide ribonucleotide (FGAR) and glutamine to yield formylglycinamidine ribonucleotide (FGAM) and glutamate. The FGAM synthase complex is composed of three subunits. PurQ produces an ammonia molecule by converting glutamine to glutamate. PurL transfers the ammonia molecule to FGAR to form FGAM in an ATP-dependent manner. PurS interacts with PurQ and PurL and is thought to assist in the transfer of the ammonia molecule from PurQ to PurL.</text>
</comment>
<feature type="domain" description="PurM-like N-terminal" evidence="10">
    <location>
        <begin position="104"/>
        <end position="218"/>
    </location>
</feature>
<evidence type="ECO:0000256" key="1">
    <source>
        <dbReference type="ARBA" id="ARBA00022490"/>
    </source>
</evidence>
<dbReference type="InterPro" id="IPR036921">
    <property type="entry name" value="PurM-like_N_sf"/>
</dbReference>
<feature type="binding site" evidence="8">
    <location>
        <position position="123"/>
    </location>
    <ligand>
        <name>Mg(2+)</name>
        <dbReference type="ChEBI" id="CHEBI:18420"/>
        <label>1</label>
    </ligand>
</feature>
<dbReference type="CDD" id="cd02203">
    <property type="entry name" value="PurL_repeat1"/>
    <property type="match status" value="1"/>
</dbReference>
<feature type="binding site" evidence="8">
    <location>
        <position position="531"/>
    </location>
    <ligand>
        <name>ATP</name>
        <dbReference type="ChEBI" id="CHEBI:30616"/>
    </ligand>
</feature>
<feature type="domain" description="PurM-like N-terminal" evidence="10">
    <location>
        <begin position="474"/>
        <end position="592"/>
    </location>
</feature>
<feature type="binding site" evidence="8">
    <location>
        <position position="121"/>
    </location>
    <ligand>
        <name>ATP</name>
        <dbReference type="ChEBI" id="CHEBI:30616"/>
    </ligand>
</feature>
<evidence type="ECO:0000256" key="5">
    <source>
        <dbReference type="ARBA" id="ARBA00022755"/>
    </source>
</evidence>
<dbReference type="Gene3D" id="3.90.650.10">
    <property type="entry name" value="PurM-like C-terminal domain"/>
    <property type="match status" value="2"/>
</dbReference>
<accession>A0ABT7C8C7</accession>
<evidence type="ECO:0000256" key="7">
    <source>
        <dbReference type="ARBA" id="ARBA00022842"/>
    </source>
</evidence>
<feature type="binding site" evidence="8">
    <location>
        <position position="568"/>
    </location>
    <ligand>
        <name>ATP</name>
        <dbReference type="ChEBI" id="CHEBI:30616"/>
    </ligand>
</feature>
<dbReference type="InterPro" id="IPR036676">
    <property type="entry name" value="PurM-like_C_sf"/>
</dbReference>
<evidence type="ECO:0000259" key="12">
    <source>
        <dbReference type="Pfam" id="PF18072"/>
    </source>
</evidence>
<dbReference type="Pfam" id="PF00586">
    <property type="entry name" value="AIRS"/>
    <property type="match status" value="2"/>
</dbReference>
<proteinExistence type="inferred from homology"/>
<feature type="binding site" evidence="8">
    <location>
        <position position="147"/>
    </location>
    <ligand>
        <name>Mg(2+)</name>
        <dbReference type="ChEBI" id="CHEBI:18420"/>
        <label>2</label>
    </ligand>
</feature>
<evidence type="ECO:0000313" key="13">
    <source>
        <dbReference type="EMBL" id="MDJ1371422.1"/>
    </source>
</evidence>
<keyword evidence="5 8" id="KW-0658">Purine biosynthesis</keyword>
<feature type="binding site" evidence="8">
    <location>
        <position position="146"/>
    </location>
    <ligand>
        <name>substrate</name>
    </ligand>
</feature>
<reference evidence="13" key="1">
    <citation type="submission" date="2018-03" db="EMBL/GenBank/DDBJ databases">
        <authorList>
            <person name="Nunes O.C."/>
            <person name="Lopes A.R."/>
            <person name="Froufe H."/>
            <person name="Munoz-Merida A."/>
            <person name="Barroso C."/>
            <person name="Egas C."/>
        </authorList>
    </citation>
    <scope>NUCLEOTIDE SEQUENCE</scope>
    <source>
        <strain evidence="13">ON4</strain>
    </source>
</reference>
<dbReference type="InterPro" id="IPR016188">
    <property type="entry name" value="PurM-like_N"/>
</dbReference>
<dbReference type="Pfam" id="PF18072">
    <property type="entry name" value="FGAR-AT_linker"/>
    <property type="match status" value="1"/>
</dbReference>
<comment type="caution">
    <text evidence="13">The sequence shown here is derived from an EMBL/GenBank/DDBJ whole genome shotgun (WGS) entry which is preliminary data.</text>
</comment>
<dbReference type="Proteomes" id="UP001170379">
    <property type="component" value="Unassembled WGS sequence"/>
</dbReference>
<dbReference type="Gene3D" id="3.30.1330.10">
    <property type="entry name" value="PurM-like, N-terminal domain"/>
    <property type="match status" value="2"/>
</dbReference>
<protein>
    <recommendedName>
        <fullName evidence="8">Phosphoribosylformylglycinamidine synthase subunit PurL</fullName>
        <shortName evidence="8">FGAM synthase</shortName>
        <ecNumber evidence="8">6.3.5.3</ecNumber>
    </recommendedName>
    <alternativeName>
        <fullName evidence="8">Formylglycinamide ribonucleotide amidotransferase subunit II</fullName>
        <shortName evidence="8">FGAR amidotransferase II</shortName>
        <shortName evidence="8">FGAR-AT II</shortName>
    </alternativeName>
    <alternativeName>
        <fullName evidence="8">Glutamine amidotransferase PurL</fullName>
    </alternativeName>
    <alternativeName>
        <fullName evidence="8">Phosphoribosylformylglycinamidine synthase subunit II</fullName>
    </alternativeName>
</protein>
<feature type="region of interest" description="Disordered" evidence="9">
    <location>
        <begin position="1"/>
        <end position="35"/>
    </location>
</feature>
<keyword evidence="2 8" id="KW-0436">Ligase</keyword>
<feature type="binding site" evidence="8">
    <location>
        <position position="77"/>
    </location>
    <ligand>
        <name>ATP</name>
        <dbReference type="ChEBI" id="CHEBI:30616"/>
    </ligand>
</feature>
<dbReference type="EC" id="6.3.5.3" evidence="8"/>
<dbReference type="EMBL" id="PXVD01000012">
    <property type="protein sequence ID" value="MDJ1371422.1"/>
    <property type="molecule type" value="Genomic_DNA"/>
</dbReference>
<dbReference type="PIRSF" id="PIRSF001587">
    <property type="entry name" value="FGAM_synthase_II"/>
    <property type="match status" value="1"/>
</dbReference>
<dbReference type="RefSeq" id="WP_026936917.1">
    <property type="nucleotide sequence ID" value="NZ_CP028426.1"/>
</dbReference>
<evidence type="ECO:0000256" key="4">
    <source>
        <dbReference type="ARBA" id="ARBA00022741"/>
    </source>
</evidence>
<evidence type="ECO:0000256" key="6">
    <source>
        <dbReference type="ARBA" id="ARBA00022840"/>
    </source>
</evidence>
<gene>
    <name evidence="8" type="primary">purL</name>
    <name evidence="13" type="ORF">C7K25_08585</name>
</gene>
<comment type="similarity">
    <text evidence="8">Belongs to the FGAMS family.</text>
</comment>
<feature type="binding site" evidence="8">
    <location>
        <position position="569"/>
    </location>
    <ligand>
        <name>Mg(2+)</name>
        <dbReference type="ChEBI" id="CHEBI:18420"/>
        <label>1</label>
    </ligand>
</feature>
<feature type="domain" description="PurM-like C-terminal" evidence="11">
    <location>
        <begin position="232"/>
        <end position="388"/>
    </location>
</feature>
<dbReference type="InterPro" id="IPR041609">
    <property type="entry name" value="PurL_linker"/>
</dbReference>
<dbReference type="NCBIfam" id="TIGR01736">
    <property type="entry name" value="FGAM_synth_II"/>
    <property type="match status" value="1"/>
</dbReference>
<name>A0ABT7C8C7_9MICO</name>
<dbReference type="Pfam" id="PF02769">
    <property type="entry name" value="AIRS_C"/>
    <property type="match status" value="2"/>
</dbReference>
<dbReference type="HAMAP" id="MF_00420">
    <property type="entry name" value="PurL_2"/>
    <property type="match status" value="1"/>
</dbReference>
<evidence type="ECO:0000313" key="14">
    <source>
        <dbReference type="Proteomes" id="UP001170379"/>
    </source>
</evidence>
<feature type="domain" description="PurM-like C-terminal" evidence="11">
    <location>
        <begin position="606"/>
        <end position="748"/>
    </location>
</feature>
<comment type="subcellular location">
    <subcellularLocation>
        <location evidence="8">Cytoplasm</location>
    </subcellularLocation>
</comment>
<keyword evidence="7 8" id="KW-0460">Magnesium</keyword>
<organism evidence="13 14">
    <name type="scientific">Gulosibacter molinativorax</name>
    <dbReference type="NCBI Taxonomy" id="256821"/>
    <lineage>
        <taxon>Bacteria</taxon>
        <taxon>Bacillati</taxon>
        <taxon>Actinomycetota</taxon>
        <taxon>Actinomycetes</taxon>
        <taxon>Micrococcales</taxon>
        <taxon>Microbacteriaceae</taxon>
        <taxon>Gulosibacter</taxon>
    </lineage>
</organism>
<comment type="caution">
    <text evidence="8">Lacks conserved residue(s) required for the propagation of feature annotation.</text>
</comment>
<dbReference type="SUPFAM" id="SSF55326">
    <property type="entry name" value="PurM N-terminal domain-like"/>
    <property type="match status" value="2"/>
</dbReference>
<comment type="pathway">
    <text evidence="8">Purine metabolism; IMP biosynthesis via de novo pathway; 5-amino-1-(5-phospho-D-ribosyl)imidazole from N(2)-formyl-N(1)-(5-phospho-D-ribosyl)glycinamide: step 1/2.</text>
</comment>
<keyword evidence="3 8" id="KW-0479">Metal-binding</keyword>
<keyword evidence="4 8" id="KW-0547">Nucleotide-binding</keyword>
<evidence type="ECO:0000256" key="3">
    <source>
        <dbReference type="ARBA" id="ARBA00022723"/>
    </source>
</evidence>
<dbReference type="PANTHER" id="PTHR43555:SF1">
    <property type="entry name" value="PHOSPHORIBOSYLFORMYLGLYCINAMIDINE SYNTHASE SUBUNIT PURL"/>
    <property type="match status" value="1"/>
</dbReference>
<feature type="compositionally biased region" description="Low complexity" evidence="9">
    <location>
        <begin position="1"/>
        <end position="18"/>
    </location>
</feature>
<dbReference type="InterPro" id="IPR010074">
    <property type="entry name" value="PRibForGlyAmidine_synth_PurL"/>
</dbReference>
<feature type="active site" evidence="8">
    <location>
        <position position="74"/>
    </location>
</feature>
<keyword evidence="1 8" id="KW-0963">Cytoplasm</keyword>
<dbReference type="PANTHER" id="PTHR43555">
    <property type="entry name" value="PHOSPHORIBOSYLFORMYLGLYCINAMIDINE SYNTHASE SUBUNIT PURL"/>
    <property type="match status" value="1"/>
</dbReference>
<dbReference type="SUPFAM" id="SSF56042">
    <property type="entry name" value="PurM C-terminal domain-like"/>
    <property type="match status" value="2"/>
</dbReference>
<feature type="domain" description="Phosphoribosylformylglycinamidine synthase linker" evidence="12">
    <location>
        <begin position="36"/>
        <end position="78"/>
    </location>
</feature>
<evidence type="ECO:0000259" key="11">
    <source>
        <dbReference type="Pfam" id="PF02769"/>
    </source>
</evidence>
<dbReference type="InterPro" id="IPR010918">
    <property type="entry name" value="PurM-like_C_dom"/>
</dbReference>
<feature type="binding site" evidence="8">
    <location>
        <position position="571"/>
    </location>
    <ligand>
        <name>substrate</name>
    </ligand>
</feature>
<keyword evidence="14" id="KW-1185">Reference proteome</keyword>
<feature type="active site" description="Proton acceptor" evidence="8">
    <location>
        <position position="125"/>
    </location>
</feature>
<evidence type="ECO:0000256" key="2">
    <source>
        <dbReference type="ARBA" id="ARBA00022598"/>
    </source>
</evidence>
<keyword evidence="6 8" id="KW-0067">ATP-binding</keyword>
<feature type="binding site" evidence="8">
    <location>
        <position position="299"/>
    </location>
    <ligand>
        <name>Mg(2+)</name>
        <dbReference type="ChEBI" id="CHEBI:18420"/>
        <label>2</label>
    </ligand>
</feature>
<feature type="binding site" evidence="8">
    <location>
        <begin position="343"/>
        <end position="345"/>
    </location>
    <ligand>
        <name>substrate</name>
    </ligand>
</feature>
<sequence length="784" mass="83832">MSTESTSTEPASTEPSSTQHVPDTVENAKATPDLEQPYESLGLKQNEYEEIKKILGRRPTSGELAMYSVMWAEHCSYKSSKKYLRQFGQKTNEKMREHLMVGMGENAGVIDLGNDWAVTFKVESHNSPSYIEPFQGAATGVGGIVRDIISMGARPVAVMDGLRFGEIDHPDTARVMHGVVGGISFYGNCLGLPNIGGETWFDPIYQGNPLVNALAVGVLKHEDLHLANARGAGNKVVLFGARTGGDGIGGASVLSSASFTEGGPTKRPAVQVGDPFAEKVLIECCLELFANDVVEGIQDLGAAGISCATSELAAAGDGGMHISLDDVLLRDPTLTAEEILMSESQERMMAIVRPEKLDDFLAITGKWEVEASVLGEVNDSGRLTIDWKGVRIVDVDPVTVAEDTPEYDRPVARPAYLDELQANRAEDLPRASSGEELRAQFLKLLGDPNAADPAWITDQYDRYVLGNTAFAYPENAGVVRVDEETGMGVALSMDANGRYSQLDPRTGARLALAESFRNVAATGAEPMAVSDCLNFGSPEDPEVMWQFKEAVEGLADGCLELSIPVTGGNVSLYNQTGDNPIFPTPTVAVLGKFDDVDRRVPSAWQEEGNNIYLLGVTREELSGSIWADAVHGHLGGLPPQVDFAVEAELADLLQGASKQGLLDSAHDLAEGGLALALAECVTRWGVGARIVLDELLTRDGVDATTALFSESTGRVLVSVPREDDVKFGFMCEARGFPVLRIGVSDGVGEDAVLEVQGQFTVPVAELAAVRSATLPSRFGERVAE</sequence>